<dbReference type="InterPro" id="IPR009056">
    <property type="entry name" value="Cyt_c-like_dom"/>
</dbReference>
<evidence type="ECO:0000256" key="4">
    <source>
        <dbReference type="PROSITE-ProRule" id="PRU00433"/>
    </source>
</evidence>
<dbReference type="InterPro" id="IPR036909">
    <property type="entry name" value="Cyt_c-like_dom_sf"/>
</dbReference>
<evidence type="ECO:0000256" key="3">
    <source>
        <dbReference type="ARBA" id="ARBA00023004"/>
    </source>
</evidence>
<sequence length="130" mass="13642">MKHRPYRSLALVVLPFLALAGCTAPGTDNPRAMLGKATSPSPDTRAPAFIEGACGGCHAVEPLFLSPNPAAPSFAGIANRSGLSQASLAAWLADAHNYPEDMDFTLTQRQIDQIAAYMVTLRGAGYVPEG</sequence>
<dbReference type="PROSITE" id="PS51257">
    <property type="entry name" value="PROKAR_LIPOPROTEIN"/>
    <property type="match status" value="1"/>
</dbReference>
<keyword evidence="1 4" id="KW-0349">Heme</keyword>
<dbReference type="RefSeq" id="WP_068353696.1">
    <property type="nucleotide sequence ID" value="NZ_CP016033.1"/>
</dbReference>
<dbReference type="GO" id="GO:0020037">
    <property type="term" value="F:heme binding"/>
    <property type="evidence" value="ECO:0007669"/>
    <property type="project" value="InterPro"/>
</dbReference>
<dbReference type="GO" id="GO:0009055">
    <property type="term" value="F:electron transfer activity"/>
    <property type="evidence" value="ECO:0007669"/>
    <property type="project" value="InterPro"/>
</dbReference>
<evidence type="ECO:0000256" key="5">
    <source>
        <dbReference type="SAM" id="SignalP"/>
    </source>
</evidence>
<keyword evidence="5" id="KW-0732">Signal</keyword>
<keyword evidence="8" id="KW-1185">Reference proteome</keyword>
<dbReference type="Proteomes" id="UP000078263">
    <property type="component" value="Chromosome"/>
</dbReference>
<dbReference type="SUPFAM" id="SSF46626">
    <property type="entry name" value="Cytochrome c"/>
    <property type="match status" value="1"/>
</dbReference>
<organism evidence="7 8">
    <name type="scientific">Erythrobacter neustonensis</name>
    <dbReference type="NCBI Taxonomy" id="1112"/>
    <lineage>
        <taxon>Bacteria</taxon>
        <taxon>Pseudomonadati</taxon>
        <taxon>Pseudomonadota</taxon>
        <taxon>Alphaproteobacteria</taxon>
        <taxon>Sphingomonadales</taxon>
        <taxon>Erythrobacteraceae</taxon>
        <taxon>Erythrobacter/Porphyrobacter group</taxon>
        <taxon>Erythrobacter</taxon>
    </lineage>
</organism>
<evidence type="ECO:0000313" key="8">
    <source>
        <dbReference type="Proteomes" id="UP000078263"/>
    </source>
</evidence>
<name>A0A192D7V6_9SPHN</name>
<gene>
    <name evidence="7" type="ORF">A9D12_05135</name>
</gene>
<evidence type="ECO:0000256" key="2">
    <source>
        <dbReference type="ARBA" id="ARBA00022723"/>
    </source>
</evidence>
<dbReference type="Gene3D" id="1.10.760.10">
    <property type="entry name" value="Cytochrome c-like domain"/>
    <property type="match status" value="1"/>
</dbReference>
<protein>
    <recommendedName>
        <fullName evidence="6">Cytochrome c domain-containing protein</fullName>
    </recommendedName>
</protein>
<dbReference type="STRING" id="1112.A9D12_05135"/>
<dbReference type="GO" id="GO:0046872">
    <property type="term" value="F:metal ion binding"/>
    <property type="evidence" value="ECO:0007669"/>
    <property type="project" value="UniProtKB-KW"/>
</dbReference>
<reference evidence="7 8" key="1">
    <citation type="submission" date="2016-05" db="EMBL/GenBank/DDBJ databases">
        <title>Compelete Genome Sequence of Bacteriochlorophyll-Synthesizing Bacterium Porphyrobacter neustonensis DSM 9434.</title>
        <authorList>
            <person name="Shi X.-L."/>
            <person name="Wu Y.-H."/>
            <person name="Cheng H."/>
            <person name="Xu L."/>
            <person name="Zhang X.-Q."/>
            <person name="Wang C.-S."/>
            <person name="Xu X.-W."/>
        </authorList>
    </citation>
    <scope>NUCLEOTIDE SEQUENCE [LARGE SCALE GENOMIC DNA]</scope>
    <source>
        <strain evidence="7 8">DSM 9434</strain>
    </source>
</reference>
<feature type="signal peptide" evidence="5">
    <location>
        <begin position="1"/>
        <end position="20"/>
    </location>
</feature>
<accession>A0A192D7V6</accession>
<dbReference type="KEGG" id="pns:A9D12_05135"/>
<dbReference type="AlphaFoldDB" id="A0A192D7V6"/>
<feature type="domain" description="Cytochrome c" evidence="6">
    <location>
        <begin position="30"/>
        <end position="122"/>
    </location>
</feature>
<evidence type="ECO:0000256" key="1">
    <source>
        <dbReference type="ARBA" id="ARBA00022617"/>
    </source>
</evidence>
<dbReference type="OrthoDB" id="7596428at2"/>
<dbReference type="EMBL" id="CP016033">
    <property type="protein sequence ID" value="ANK14106.1"/>
    <property type="molecule type" value="Genomic_DNA"/>
</dbReference>
<feature type="chain" id="PRO_5008251871" description="Cytochrome c domain-containing protein" evidence="5">
    <location>
        <begin position="21"/>
        <end position="130"/>
    </location>
</feature>
<dbReference type="PROSITE" id="PS51007">
    <property type="entry name" value="CYTC"/>
    <property type="match status" value="1"/>
</dbReference>
<proteinExistence type="predicted"/>
<evidence type="ECO:0000259" key="6">
    <source>
        <dbReference type="PROSITE" id="PS51007"/>
    </source>
</evidence>
<keyword evidence="2 4" id="KW-0479">Metal-binding</keyword>
<keyword evidence="3 4" id="KW-0408">Iron</keyword>
<evidence type="ECO:0000313" key="7">
    <source>
        <dbReference type="EMBL" id="ANK14106.1"/>
    </source>
</evidence>